<comment type="caution">
    <text evidence="2">The sequence shown here is derived from an EMBL/GenBank/DDBJ whole genome shotgun (WGS) entry which is preliminary data.</text>
</comment>
<dbReference type="Proteomes" id="UP000017023">
    <property type="component" value="Unassembled WGS sequence"/>
</dbReference>
<evidence type="ECO:0000256" key="1">
    <source>
        <dbReference type="SAM" id="MobiDB-lite"/>
    </source>
</evidence>
<dbReference type="EMBL" id="AWGW01000025">
    <property type="protein sequence ID" value="ERJ99570.1"/>
    <property type="molecule type" value="Genomic_DNA"/>
</dbReference>
<gene>
    <name evidence="2" type="ORF">HMPREF9145_0845</name>
</gene>
<dbReference type="PATRIC" id="fig|1395125.3.peg.1756"/>
<organism evidence="2 3">
    <name type="scientific">Segatella salivae F0493</name>
    <dbReference type="NCBI Taxonomy" id="1395125"/>
    <lineage>
        <taxon>Bacteria</taxon>
        <taxon>Pseudomonadati</taxon>
        <taxon>Bacteroidota</taxon>
        <taxon>Bacteroidia</taxon>
        <taxon>Bacteroidales</taxon>
        <taxon>Prevotellaceae</taxon>
        <taxon>Segatella</taxon>
    </lineage>
</organism>
<sequence length="38" mass="4106">MSSRGLGGCGEKELEGERKRTANAAEEGMNHARTKSEQ</sequence>
<reference evidence="2 3" key="1">
    <citation type="submission" date="2013-08" db="EMBL/GenBank/DDBJ databases">
        <authorList>
            <person name="Durkin A.S."/>
            <person name="Haft D.R."/>
            <person name="McCorrison J."/>
            <person name="Torralba M."/>
            <person name="Gillis M."/>
            <person name="Haft D.H."/>
            <person name="Methe B."/>
            <person name="Sutton G."/>
            <person name="Nelson K.E."/>
        </authorList>
    </citation>
    <scope>NUCLEOTIDE SEQUENCE [LARGE SCALE GENOMIC DNA]</scope>
    <source>
        <strain evidence="2 3">F0493</strain>
    </source>
</reference>
<accession>U2L5F9</accession>
<feature type="compositionally biased region" description="Basic and acidic residues" evidence="1">
    <location>
        <begin position="28"/>
        <end position="38"/>
    </location>
</feature>
<name>U2L5F9_9BACT</name>
<feature type="region of interest" description="Disordered" evidence="1">
    <location>
        <begin position="1"/>
        <end position="38"/>
    </location>
</feature>
<feature type="compositionally biased region" description="Basic and acidic residues" evidence="1">
    <location>
        <begin position="10"/>
        <end position="20"/>
    </location>
</feature>
<proteinExistence type="predicted"/>
<protein>
    <submittedName>
        <fullName evidence="2">Uncharacterized protein</fullName>
    </submittedName>
</protein>
<dbReference type="AlphaFoldDB" id="U2L5F9"/>
<evidence type="ECO:0000313" key="3">
    <source>
        <dbReference type="Proteomes" id="UP000017023"/>
    </source>
</evidence>
<evidence type="ECO:0000313" key="2">
    <source>
        <dbReference type="EMBL" id="ERJ99570.1"/>
    </source>
</evidence>